<dbReference type="EMBL" id="BTRK01000001">
    <property type="protein sequence ID" value="GMR31916.1"/>
    <property type="molecule type" value="Genomic_DNA"/>
</dbReference>
<feature type="transmembrane region" description="Helical" evidence="5">
    <location>
        <begin position="149"/>
        <end position="170"/>
    </location>
</feature>
<evidence type="ECO:0000256" key="5">
    <source>
        <dbReference type="SAM" id="Phobius"/>
    </source>
</evidence>
<protein>
    <recommendedName>
        <fullName evidence="6">RING-type domain-containing protein</fullName>
    </recommendedName>
</protein>
<feature type="transmembrane region" description="Helical" evidence="5">
    <location>
        <begin position="190"/>
        <end position="210"/>
    </location>
</feature>
<dbReference type="PROSITE" id="PS50089">
    <property type="entry name" value="ZF_RING_2"/>
    <property type="match status" value="1"/>
</dbReference>
<evidence type="ECO:0000313" key="8">
    <source>
        <dbReference type="Proteomes" id="UP001328107"/>
    </source>
</evidence>
<reference evidence="8" key="1">
    <citation type="submission" date="2022-10" db="EMBL/GenBank/DDBJ databases">
        <title>Genome assembly of Pristionchus species.</title>
        <authorList>
            <person name="Yoshida K."/>
            <person name="Sommer R.J."/>
        </authorList>
    </citation>
    <scope>NUCLEOTIDE SEQUENCE [LARGE SCALE GENOMIC DNA]</scope>
    <source>
        <strain evidence="8">RS5460</strain>
    </source>
</reference>
<feature type="transmembrane region" description="Helical" evidence="5">
    <location>
        <begin position="283"/>
        <end position="303"/>
    </location>
</feature>
<keyword evidence="5" id="KW-1133">Transmembrane helix</keyword>
<evidence type="ECO:0000259" key="6">
    <source>
        <dbReference type="PROSITE" id="PS50089"/>
    </source>
</evidence>
<feature type="domain" description="RING-type" evidence="6">
    <location>
        <begin position="347"/>
        <end position="386"/>
    </location>
</feature>
<dbReference type="PROSITE" id="PS00518">
    <property type="entry name" value="ZF_RING_1"/>
    <property type="match status" value="1"/>
</dbReference>
<evidence type="ECO:0000256" key="4">
    <source>
        <dbReference type="PROSITE-ProRule" id="PRU00175"/>
    </source>
</evidence>
<keyword evidence="8" id="KW-1185">Reference proteome</keyword>
<name>A0AAN4Z3I9_9BILA</name>
<feature type="transmembrane region" description="Helical" evidence="5">
    <location>
        <begin position="97"/>
        <end position="118"/>
    </location>
</feature>
<feature type="transmembrane region" description="Helical" evidence="5">
    <location>
        <begin position="42"/>
        <end position="62"/>
    </location>
</feature>
<dbReference type="Proteomes" id="UP001328107">
    <property type="component" value="Unassembled WGS sequence"/>
</dbReference>
<keyword evidence="1" id="KW-0479">Metal-binding</keyword>
<evidence type="ECO:0000256" key="3">
    <source>
        <dbReference type="ARBA" id="ARBA00022833"/>
    </source>
</evidence>
<dbReference type="Gene3D" id="3.30.40.10">
    <property type="entry name" value="Zinc/RING finger domain, C3HC4 (zinc finger)"/>
    <property type="match status" value="1"/>
</dbReference>
<comment type="caution">
    <text evidence="7">The sequence shown here is derived from an EMBL/GenBank/DDBJ whole genome shotgun (WGS) entry which is preliminary data.</text>
</comment>
<keyword evidence="3" id="KW-0862">Zinc</keyword>
<sequence length="464" mass="52068">YNRINMKMGLPMYLHTAILSFRLSPHSSSVSISTSVHIPIRFIRYLLGVLLYFFISFLLNIIGRRSVSLGVNATLISIDSVTLLCFSPHIPISTSDFMLDLLFNCFAICSILSAYVNLGSSFPSIHEMVYIPNYMPLTDFSGCFGARQLVKALIGNAMAVVLYFSCGLYLPVVGLAKHVEEEYKSIASVLSYVLFTLLMWTSFTFHYYIIGGGIKFASASSWELRATGFCMITAPKVHKMMNFFGLITSAISAYHCIVLDFLMGKFIPQSHVDHDVLFKGFLLKAHAVFCLLMASYCIFRVIYDPKIMSARKRFLRERCDQQRRQQPPMPSVSAEGWPAAPSGPQECSICTQRAANRQLKCGHIICCCCIAQLANTKACVTCPFCRMEVFNTRKLLVEAEKTTVPLMHCDGCGCKEDQNNCCEGRRNQEEVEHRRASVESHDDRRDGARALLLPMVDEMPTLGI</sequence>
<keyword evidence="5" id="KW-0812">Transmembrane</keyword>
<evidence type="ECO:0000256" key="2">
    <source>
        <dbReference type="ARBA" id="ARBA00022771"/>
    </source>
</evidence>
<dbReference type="InterPro" id="IPR017907">
    <property type="entry name" value="Znf_RING_CS"/>
</dbReference>
<feature type="transmembrane region" description="Helical" evidence="5">
    <location>
        <begin position="243"/>
        <end position="263"/>
    </location>
</feature>
<dbReference type="InterPro" id="IPR001841">
    <property type="entry name" value="Znf_RING"/>
</dbReference>
<keyword evidence="2 4" id="KW-0863">Zinc-finger</keyword>
<proteinExistence type="predicted"/>
<evidence type="ECO:0000256" key="1">
    <source>
        <dbReference type="ARBA" id="ARBA00022723"/>
    </source>
</evidence>
<evidence type="ECO:0000313" key="7">
    <source>
        <dbReference type="EMBL" id="GMR31916.1"/>
    </source>
</evidence>
<organism evidence="7 8">
    <name type="scientific">Pristionchus mayeri</name>
    <dbReference type="NCBI Taxonomy" id="1317129"/>
    <lineage>
        <taxon>Eukaryota</taxon>
        <taxon>Metazoa</taxon>
        <taxon>Ecdysozoa</taxon>
        <taxon>Nematoda</taxon>
        <taxon>Chromadorea</taxon>
        <taxon>Rhabditida</taxon>
        <taxon>Rhabditina</taxon>
        <taxon>Diplogasteromorpha</taxon>
        <taxon>Diplogasteroidea</taxon>
        <taxon>Neodiplogasteridae</taxon>
        <taxon>Pristionchus</taxon>
    </lineage>
</organism>
<feature type="non-terminal residue" evidence="7">
    <location>
        <position position="1"/>
    </location>
</feature>
<accession>A0AAN4Z3I9</accession>
<dbReference type="GO" id="GO:0008270">
    <property type="term" value="F:zinc ion binding"/>
    <property type="evidence" value="ECO:0007669"/>
    <property type="project" value="UniProtKB-KW"/>
</dbReference>
<dbReference type="SUPFAM" id="SSF57850">
    <property type="entry name" value="RING/U-box"/>
    <property type="match status" value="1"/>
</dbReference>
<gene>
    <name evidence="7" type="ORF">PMAYCL1PPCAC_02111</name>
</gene>
<dbReference type="InterPro" id="IPR013083">
    <property type="entry name" value="Znf_RING/FYVE/PHD"/>
</dbReference>
<dbReference type="AlphaFoldDB" id="A0AAN4Z3I9"/>
<keyword evidence="5" id="KW-0472">Membrane</keyword>